<dbReference type="SMART" id="SM00248">
    <property type="entry name" value="ANK"/>
    <property type="match status" value="5"/>
</dbReference>
<dbReference type="InterPro" id="IPR002110">
    <property type="entry name" value="Ankyrin_rpt"/>
</dbReference>
<dbReference type="PANTHER" id="PTHR24198:SF165">
    <property type="entry name" value="ANKYRIN REPEAT-CONTAINING PROTEIN-RELATED"/>
    <property type="match status" value="1"/>
</dbReference>
<organism evidence="4 5">
    <name type="scientific">Legionella lytica</name>
    <dbReference type="NCBI Taxonomy" id="96232"/>
    <lineage>
        <taxon>Bacteria</taxon>
        <taxon>Pseudomonadati</taxon>
        <taxon>Pseudomonadota</taxon>
        <taxon>Gammaproteobacteria</taxon>
        <taxon>Legionellales</taxon>
        <taxon>Legionellaceae</taxon>
        <taxon>Legionella</taxon>
    </lineage>
</organism>
<dbReference type="PROSITE" id="PS50088">
    <property type="entry name" value="ANK_REPEAT"/>
    <property type="match status" value="1"/>
</dbReference>
<dbReference type="SUPFAM" id="SSF48403">
    <property type="entry name" value="Ankyrin repeat"/>
    <property type="match status" value="1"/>
</dbReference>
<dbReference type="PANTHER" id="PTHR24198">
    <property type="entry name" value="ANKYRIN REPEAT AND PROTEIN KINASE DOMAIN-CONTAINING PROTEIN"/>
    <property type="match status" value="1"/>
</dbReference>
<protein>
    <submittedName>
        <fullName evidence="4">Ankyrin repeat domain-containing protein</fullName>
    </submittedName>
</protein>
<reference evidence="4" key="1">
    <citation type="submission" date="2021-03" db="EMBL/GenBank/DDBJ databases">
        <title>Legionella lytica PCM 2298.</title>
        <authorList>
            <person name="Koper P."/>
        </authorList>
    </citation>
    <scope>NUCLEOTIDE SEQUENCE</scope>
    <source>
        <strain evidence="4">PCM 2298</strain>
    </source>
</reference>
<accession>A0ABY4Y837</accession>
<gene>
    <name evidence="4" type="ORF">J2N86_12010</name>
</gene>
<dbReference type="Gene3D" id="1.25.40.20">
    <property type="entry name" value="Ankyrin repeat-containing domain"/>
    <property type="match status" value="2"/>
</dbReference>
<keyword evidence="2 3" id="KW-0040">ANK repeat</keyword>
<proteinExistence type="predicted"/>
<evidence type="ECO:0000313" key="5">
    <source>
        <dbReference type="Proteomes" id="UP001057474"/>
    </source>
</evidence>
<evidence type="ECO:0000256" key="2">
    <source>
        <dbReference type="ARBA" id="ARBA00023043"/>
    </source>
</evidence>
<dbReference type="Proteomes" id="UP001057474">
    <property type="component" value="Chromosome"/>
</dbReference>
<sequence length="255" mass="28500">MLKKYDLEIVHDELDNLDPLSYAAKHGVIEFIEATLLNLSPEKLKLIINQANVYGLSALHFACRYGQIEIVTLLRAYGALSQPTKSLGLFPVHMIFRDQNDEAKSLALLLLFPTKDISEKTFLNESVAHMAASKNFVSILQILKGIDPHLLNGKDNFSMTPLLTAVTHNQIEAAKYLLEASDFNQKNSKSQNALHIAAKSSNTKMFELLLPYFDVALLDGEGNTALDLVKATQQKEKENLMNQFSYIATQHLPPM</sequence>
<keyword evidence="1" id="KW-0677">Repeat</keyword>
<feature type="repeat" description="ANK" evidence="3">
    <location>
        <begin position="54"/>
        <end position="79"/>
    </location>
</feature>
<dbReference type="EMBL" id="CP071527">
    <property type="protein sequence ID" value="USQ13400.1"/>
    <property type="molecule type" value="Genomic_DNA"/>
</dbReference>
<evidence type="ECO:0000313" key="4">
    <source>
        <dbReference type="EMBL" id="USQ13400.1"/>
    </source>
</evidence>
<evidence type="ECO:0000256" key="3">
    <source>
        <dbReference type="PROSITE-ProRule" id="PRU00023"/>
    </source>
</evidence>
<dbReference type="Pfam" id="PF12796">
    <property type="entry name" value="Ank_2"/>
    <property type="match status" value="2"/>
</dbReference>
<name>A0ABY4Y837_9GAMM</name>
<keyword evidence="5" id="KW-1185">Reference proteome</keyword>
<dbReference type="RefSeq" id="WP_252579699.1">
    <property type="nucleotide sequence ID" value="NZ_CP071527.1"/>
</dbReference>
<evidence type="ECO:0000256" key="1">
    <source>
        <dbReference type="ARBA" id="ARBA00022737"/>
    </source>
</evidence>
<dbReference type="InterPro" id="IPR036770">
    <property type="entry name" value="Ankyrin_rpt-contain_sf"/>
</dbReference>
<dbReference type="PROSITE" id="PS50297">
    <property type="entry name" value="ANK_REP_REGION"/>
    <property type="match status" value="1"/>
</dbReference>